<dbReference type="EMBL" id="BPLR01012374">
    <property type="protein sequence ID" value="GIY53533.1"/>
    <property type="molecule type" value="Genomic_DNA"/>
</dbReference>
<keyword evidence="3" id="KW-1185">Reference proteome</keyword>
<sequence>MTILDGRSSPRSPFKGSLDGNVPPPQSSCNPRGIERGRLNGSGIARVLLLLNQLFLMGSEEWYQQKKLLDGNGPLPPTPGQTPCKNIMEVELLCVVNITQPFVSSSRGILSVVQCGDKKKVSVIETKEVLLKRK</sequence>
<feature type="region of interest" description="Disordered" evidence="1">
    <location>
        <begin position="1"/>
        <end position="35"/>
    </location>
</feature>
<organism evidence="2 3">
    <name type="scientific">Caerostris extrusa</name>
    <name type="common">Bark spider</name>
    <name type="synonym">Caerostris bankana</name>
    <dbReference type="NCBI Taxonomy" id="172846"/>
    <lineage>
        <taxon>Eukaryota</taxon>
        <taxon>Metazoa</taxon>
        <taxon>Ecdysozoa</taxon>
        <taxon>Arthropoda</taxon>
        <taxon>Chelicerata</taxon>
        <taxon>Arachnida</taxon>
        <taxon>Araneae</taxon>
        <taxon>Araneomorphae</taxon>
        <taxon>Entelegynae</taxon>
        <taxon>Araneoidea</taxon>
        <taxon>Araneidae</taxon>
        <taxon>Caerostris</taxon>
    </lineage>
</organism>
<dbReference type="AlphaFoldDB" id="A0AAV4U719"/>
<evidence type="ECO:0000313" key="2">
    <source>
        <dbReference type="EMBL" id="GIY53533.1"/>
    </source>
</evidence>
<proteinExistence type="predicted"/>
<comment type="caution">
    <text evidence="2">The sequence shown here is derived from an EMBL/GenBank/DDBJ whole genome shotgun (WGS) entry which is preliminary data.</text>
</comment>
<evidence type="ECO:0000313" key="3">
    <source>
        <dbReference type="Proteomes" id="UP001054945"/>
    </source>
</evidence>
<protein>
    <submittedName>
        <fullName evidence="2">Uncharacterized protein</fullName>
    </submittedName>
</protein>
<name>A0AAV4U719_CAEEX</name>
<reference evidence="2 3" key="1">
    <citation type="submission" date="2021-06" db="EMBL/GenBank/DDBJ databases">
        <title>Caerostris extrusa draft genome.</title>
        <authorList>
            <person name="Kono N."/>
            <person name="Arakawa K."/>
        </authorList>
    </citation>
    <scope>NUCLEOTIDE SEQUENCE [LARGE SCALE GENOMIC DNA]</scope>
</reference>
<dbReference type="Proteomes" id="UP001054945">
    <property type="component" value="Unassembled WGS sequence"/>
</dbReference>
<evidence type="ECO:0000256" key="1">
    <source>
        <dbReference type="SAM" id="MobiDB-lite"/>
    </source>
</evidence>
<accession>A0AAV4U719</accession>
<gene>
    <name evidence="2" type="ORF">CEXT_584551</name>
</gene>